<feature type="transmembrane region" description="Helical" evidence="6">
    <location>
        <begin position="33"/>
        <end position="50"/>
    </location>
</feature>
<gene>
    <name evidence="8" type="ORF">EDC63_10490</name>
</gene>
<dbReference type="EMBL" id="SMCO01000004">
    <property type="protein sequence ID" value="TCV88133.1"/>
    <property type="molecule type" value="Genomic_DNA"/>
</dbReference>
<comment type="similarity">
    <text evidence="2">Belongs to the GtrA family.</text>
</comment>
<dbReference type="RefSeq" id="WP_124945765.1">
    <property type="nucleotide sequence ID" value="NZ_BHVT01000019.1"/>
</dbReference>
<dbReference type="Proteomes" id="UP000295367">
    <property type="component" value="Unassembled WGS sequence"/>
</dbReference>
<evidence type="ECO:0000259" key="7">
    <source>
        <dbReference type="Pfam" id="PF04138"/>
    </source>
</evidence>
<accession>A0A4R3YCK6</accession>
<evidence type="ECO:0000256" key="5">
    <source>
        <dbReference type="ARBA" id="ARBA00023136"/>
    </source>
</evidence>
<keyword evidence="9" id="KW-1185">Reference proteome</keyword>
<protein>
    <submittedName>
        <fullName evidence="8">Putative flippase GtrA</fullName>
    </submittedName>
</protein>
<keyword evidence="5 6" id="KW-0472">Membrane</keyword>
<evidence type="ECO:0000256" key="1">
    <source>
        <dbReference type="ARBA" id="ARBA00004141"/>
    </source>
</evidence>
<name>A0A4R3YCK6_9PROT</name>
<dbReference type="PANTHER" id="PTHR38459">
    <property type="entry name" value="PROPHAGE BACTOPRENOL-LINKED GLUCOSE TRANSLOCASE HOMOLOG"/>
    <property type="match status" value="1"/>
</dbReference>
<feature type="transmembrane region" description="Helical" evidence="6">
    <location>
        <begin position="96"/>
        <end position="114"/>
    </location>
</feature>
<comment type="caution">
    <text evidence="8">The sequence shown here is derived from an EMBL/GenBank/DDBJ whole genome shotgun (WGS) entry which is preliminary data.</text>
</comment>
<dbReference type="OrthoDB" id="7926501at2"/>
<keyword evidence="4 6" id="KW-1133">Transmembrane helix</keyword>
<dbReference type="PANTHER" id="PTHR38459:SF1">
    <property type="entry name" value="PROPHAGE BACTOPRENOL-LINKED GLUCOSE TRANSLOCASE HOMOLOG"/>
    <property type="match status" value="1"/>
</dbReference>
<dbReference type="InterPro" id="IPR051401">
    <property type="entry name" value="GtrA_CellWall_Glycosyl"/>
</dbReference>
<organism evidence="8 9">
    <name type="scientific">Sulfurirhabdus autotrophica</name>
    <dbReference type="NCBI Taxonomy" id="1706046"/>
    <lineage>
        <taxon>Bacteria</taxon>
        <taxon>Pseudomonadati</taxon>
        <taxon>Pseudomonadota</taxon>
        <taxon>Betaproteobacteria</taxon>
        <taxon>Nitrosomonadales</taxon>
        <taxon>Sulfuricellaceae</taxon>
        <taxon>Sulfurirhabdus</taxon>
    </lineage>
</organism>
<feature type="transmembrane region" description="Helical" evidence="6">
    <location>
        <begin position="70"/>
        <end position="90"/>
    </location>
</feature>
<evidence type="ECO:0000256" key="6">
    <source>
        <dbReference type="SAM" id="Phobius"/>
    </source>
</evidence>
<evidence type="ECO:0000313" key="9">
    <source>
        <dbReference type="Proteomes" id="UP000295367"/>
    </source>
</evidence>
<keyword evidence="3 6" id="KW-0812">Transmembrane</keyword>
<evidence type="ECO:0000256" key="4">
    <source>
        <dbReference type="ARBA" id="ARBA00022989"/>
    </source>
</evidence>
<dbReference type="AlphaFoldDB" id="A0A4R3YCK6"/>
<comment type="subcellular location">
    <subcellularLocation>
        <location evidence="1">Membrane</location>
        <topology evidence="1">Multi-pass membrane protein</topology>
    </subcellularLocation>
</comment>
<evidence type="ECO:0000256" key="3">
    <source>
        <dbReference type="ARBA" id="ARBA00022692"/>
    </source>
</evidence>
<evidence type="ECO:0000256" key="2">
    <source>
        <dbReference type="ARBA" id="ARBA00009399"/>
    </source>
</evidence>
<feature type="transmembrane region" description="Helical" evidence="6">
    <location>
        <begin position="7"/>
        <end position="27"/>
    </location>
</feature>
<dbReference type="GO" id="GO:0005886">
    <property type="term" value="C:plasma membrane"/>
    <property type="evidence" value="ECO:0007669"/>
    <property type="project" value="TreeGrafter"/>
</dbReference>
<evidence type="ECO:0000313" key="8">
    <source>
        <dbReference type="EMBL" id="TCV88133.1"/>
    </source>
</evidence>
<reference evidence="8 9" key="1">
    <citation type="submission" date="2019-03" db="EMBL/GenBank/DDBJ databases">
        <title>Genomic Encyclopedia of Type Strains, Phase IV (KMG-IV): sequencing the most valuable type-strain genomes for metagenomic binning, comparative biology and taxonomic classification.</title>
        <authorList>
            <person name="Goeker M."/>
        </authorList>
    </citation>
    <scope>NUCLEOTIDE SEQUENCE [LARGE SCALE GENOMIC DNA]</scope>
    <source>
        <strain evidence="8 9">DSM 100309</strain>
    </source>
</reference>
<proteinExistence type="inferred from homology"/>
<dbReference type="Pfam" id="PF04138">
    <property type="entry name" value="GtrA_DPMS_TM"/>
    <property type="match status" value="1"/>
</dbReference>
<sequence length="123" mass="13590">MQQFFRFIAVGSIGFAVDAGIVFLLVYYGISPILARFPAIASAVAVTWLLNRQLTFRVNAPKSHAEAMRYVAVAFLSAGLNFALYSVLVLSSMRPVLAVGLSTFVLMFFSFVSYKRFVFAQTT</sequence>
<dbReference type="InterPro" id="IPR007267">
    <property type="entry name" value="GtrA_DPMS_TM"/>
</dbReference>
<feature type="domain" description="GtrA/DPMS transmembrane" evidence="7">
    <location>
        <begin position="6"/>
        <end position="119"/>
    </location>
</feature>
<dbReference type="GO" id="GO:0000271">
    <property type="term" value="P:polysaccharide biosynthetic process"/>
    <property type="evidence" value="ECO:0007669"/>
    <property type="project" value="InterPro"/>
</dbReference>